<feature type="compositionally biased region" description="Basic and acidic residues" evidence="1">
    <location>
        <begin position="40"/>
        <end position="50"/>
    </location>
</feature>
<name>A0A420HW10_9PEZI</name>
<keyword evidence="2" id="KW-1133">Transmembrane helix</keyword>
<feature type="region of interest" description="Disordered" evidence="1">
    <location>
        <begin position="328"/>
        <end position="406"/>
    </location>
</feature>
<gene>
    <name evidence="3" type="ORF">GcM3_154010</name>
</gene>
<feature type="region of interest" description="Disordered" evidence="1">
    <location>
        <begin position="253"/>
        <end position="310"/>
    </location>
</feature>
<feature type="compositionally biased region" description="Polar residues" evidence="1">
    <location>
        <begin position="73"/>
        <end position="92"/>
    </location>
</feature>
<accession>A0A420HW10</accession>
<evidence type="ECO:0000256" key="2">
    <source>
        <dbReference type="SAM" id="Phobius"/>
    </source>
</evidence>
<keyword evidence="2" id="KW-0812">Transmembrane</keyword>
<reference evidence="3 4" key="1">
    <citation type="journal article" date="2018" name="BMC Genomics">
        <title>Comparative genome analyses reveal sequence features reflecting distinct modes of host-adaptation between dicot and monocot powdery mildew.</title>
        <authorList>
            <person name="Wu Y."/>
            <person name="Ma X."/>
            <person name="Pan Z."/>
            <person name="Kale S.D."/>
            <person name="Song Y."/>
            <person name="King H."/>
            <person name="Zhang Q."/>
            <person name="Presley C."/>
            <person name="Deng X."/>
            <person name="Wei C.I."/>
            <person name="Xiao S."/>
        </authorList>
    </citation>
    <scope>NUCLEOTIDE SEQUENCE [LARGE SCALE GENOMIC DNA]</scope>
    <source>
        <strain evidence="3">UMSG3</strain>
    </source>
</reference>
<feature type="compositionally biased region" description="Basic and acidic residues" evidence="1">
    <location>
        <begin position="348"/>
        <end position="365"/>
    </location>
</feature>
<organism evidence="3 4">
    <name type="scientific">Golovinomyces cichoracearum</name>
    <dbReference type="NCBI Taxonomy" id="62708"/>
    <lineage>
        <taxon>Eukaryota</taxon>
        <taxon>Fungi</taxon>
        <taxon>Dikarya</taxon>
        <taxon>Ascomycota</taxon>
        <taxon>Pezizomycotina</taxon>
        <taxon>Leotiomycetes</taxon>
        <taxon>Erysiphales</taxon>
        <taxon>Erysiphaceae</taxon>
        <taxon>Golovinomyces</taxon>
    </lineage>
</organism>
<feature type="compositionally biased region" description="Polar residues" evidence="1">
    <location>
        <begin position="366"/>
        <end position="375"/>
    </location>
</feature>
<feature type="compositionally biased region" description="Low complexity" evidence="1">
    <location>
        <begin position="293"/>
        <end position="310"/>
    </location>
</feature>
<evidence type="ECO:0000313" key="3">
    <source>
        <dbReference type="EMBL" id="RKF61641.1"/>
    </source>
</evidence>
<protein>
    <submittedName>
        <fullName evidence="3">Uncharacterized protein</fullName>
    </submittedName>
</protein>
<dbReference type="AlphaFoldDB" id="A0A420HW10"/>
<feature type="compositionally biased region" description="Basic and acidic residues" evidence="1">
    <location>
        <begin position="135"/>
        <end position="147"/>
    </location>
</feature>
<proteinExistence type="predicted"/>
<feature type="compositionally biased region" description="Polar residues" evidence="1">
    <location>
        <begin position="118"/>
        <end position="134"/>
    </location>
</feature>
<evidence type="ECO:0000256" key="1">
    <source>
        <dbReference type="SAM" id="MobiDB-lite"/>
    </source>
</evidence>
<dbReference type="STRING" id="62708.A0A420HW10"/>
<feature type="transmembrane region" description="Helical" evidence="2">
    <location>
        <begin position="6"/>
        <end position="24"/>
    </location>
</feature>
<feature type="compositionally biased region" description="Polar residues" evidence="1">
    <location>
        <begin position="172"/>
        <end position="193"/>
    </location>
</feature>
<dbReference type="EMBL" id="MCBQ01015452">
    <property type="protein sequence ID" value="RKF61641.1"/>
    <property type="molecule type" value="Genomic_DNA"/>
</dbReference>
<dbReference type="Proteomes" id="UP000283383">
    <property type="component" value="Unassembled WGS sequence"/>
</dbReference>
<feature type="region of interest" description="Disordered" evidence="1">
    <location>
        <begin position="30"/>
        <end position="93"/>
    </location>
</feature>
<feature type="region of interest" description="Disordered" evidence="1">
    <location>
        <begin position="118"/>
        <end position="234"/>
    </location>
</feature>
<comment type="caution">
    <text evidence="3">The sequence shown here is derived from an EMBL/GenBank/DDBJ whole genome shotgun (WGS) entry which is preliminary data.</text>
</comment>
<feature type="compositionally biased region" description="Acidic residues" evidence="1">
    <location>
        <begin position="396"/>
        <end position="406"/>
    </location>
</feature>
<feature type="compositionally biased region" description="Basic and acidic residues" evidence="1">
    <location>
        <begin position="253"/>
        <end position="267"/>
    </location>
</feature>
<feature type="compositionally biased region" description="Basic and acidic residues" evidence="1">
    <location>
        <begin position="58"/>
        <end position="71"/>
    </location>
</feature>
<sequence>MTSATSAALGWSVVFLVAGGFYYVSSQRKNKNRRAPLVRETSKSNELRRESKSKKTTKVSESRKIKQEEGPTTKIQQISADHIPQQSSLQTKKSAEIIKKEPATQIKGVKTSAVLSATAQNSHGSKSVRLSQAQEKQDLFEKNRTAENSDNATGNEADDESTHNSPKIGIKTTASIPASQDVSDMLENSSKQPTVLRVTAPVSNRLDKSENQRAPKKVNIPETKKQRQNRQKAAEAKILRAQEEQIRKAKMEIQRRTAREAEGRAAKDGSLFMASQAPQSSAWEAQPIPSNPSTNSKSELLNSESEDLSINKNMVTVISEEEQVRHALKETESWSIVKGKEKRNKTAKSSDTELSKSESKTRELSDTNSTYTAPSLPNPILRYPVKEEGKYAEENNSLDDSEWEVS</sequence>
<feature type="compositionally biased region" description="Basic and acidic residues" evidence="1">
    <location>
        <begin position="384"/>
        <end position="393"/>
    </location>
</feature>
<keyword evidence="2" id="KW-0472">Membrane</keyword>
<keyword evidence="4" id="KW-1185">Reference proteome</keyword>
<evidence type="ECO:0000313" key="4">
    <source>
        <dbReference type="Proteomes" id="UP000283383"/>
    </source>
</evidence>